<dbReference type="GO" id="GO:0019825">
    <property type="term" value="F:oxygen binding"/>
    <property type="evidence" value="ECO:0007669"/>
    <property type="project" value="InterPro"/>
</dbReference>
<dbReference type="RefSeq" id="WP_161676473.1">
    <property type="nucleotide sequence ID" value="NZ_JAABLP010000003.1"/>
</dbReference>
<dbReference type="InterPro" id="IPR012292">
    <property type="entry name" value="Globin/Proto"/>
</dbReference>
<keyword evidence="2" id="KW-1185">Reference proteome</keyword>
<organism evidence="1 2">
    <name type="scientific">Pannonibacter tanglangensis</name>
    <dbReference type="NCBI Taxonomy" id="2750084"/>
    <lineage>
        <taxon>Bacteria</taxon>
        <taxon>Pseudomonadati</taxon>
        <taxon>Pseudomonadota</taxon>
        <taxon>Alphaproteobacteria</taxon>
        <taxon>Hyphomicrobiales</taxon>
        <taxon>Stappiaceae</taxon>
        <taxon>Pannonibacter</taxon>
    </lineage>
</organism>
<dbReference type="Gene3D" id="1.10.490.10">
    <property type="entry name" value="Globins"/>
    <property type="match status" value="1"/>
</dbReference>
<gene>
    <name evidence="1" type="ORF">GWI72_12195</name>
</gene>
<dbReference type="Proteomes" id="UP000586722">
    <property type="component" value="Unassembled WGS sequence"/>
</dbReference>
<dbReference type="GO" id="GO:0020037">
    <property type="term" value="F:heme binding"/>
    <property type="evidence" value="ECO:0007669"/>
    <property type="project" value="InterPro"/>
</dbReference>
<dbReference type="EMBL" id="JAABLQ010000001">
    <property type="protein sequence ID" value="NBN79030.1"/>
    <property type="molecule type" value="Genomic_DNA"/>
</dbReference>
<evidence type="ECO:0000313" key="2">
    <source>
        <dbReference type="Proteomes" id="UP000586722"/>
    </source>
</evidence>
<protein>
    <submittedName>
        <fullName evidence="1">Preprotein translocase subunit TatC</fullName>
    </submittedName>
</protein>
<reference evidence="2" key="1">
    <citation type="submission" date="2020-01" db="EMBL/GenBank/DDBJ databases">
        <authorList>
            <person name="Fang Y."/>
            <person name="Sun R."/>
            <person name="Nie L."/>
            <person name="He J."/>
            <person name="Hao L."/>
            <person name="Wang L."/>
            <person name="Su S."/>
            <person name="Lv E."/>
            <person name="Zhang Z."/>
            <person name="Xie R."/>
            <person name="Liu H."/>
        </authorList>
    </citation>
    <scope>NUCLEOTIDE SEQUENCE [LARGE SCALE GENOMIC DNA]</scope>
    <source>
        <strain evidence="2">XCT-53</strain>
    </source>
</reference>
<dbReference type="SUPFAM" id="SSF46458">
    <property type="entry name" value="Globin-like"/>
    <property type="match status" value="1"/>
</dbReference>
<dbReference type="AlphaFoldDB" id="A0A7X5F580"/>
<proteinExistence type="predicted"/>
<accession>A0A7X5F580</accession>
<sequence length="154" mass="17368">MDPLDSRPAVSRVPLHAAISRDQIATLVDTFYHRIRADARLGPIFDARMAGQWEAHLDKMKLFWASVLLKSGEYKGRPVPAHLQIRREVETDDFRQWLALFRTTAHEVFPDPQAAAVVIRQAEKIATSLWLAMLGTPFDRPPGFLFGDPQPAAP</sequence>
<name>A0A7X5F580_9HYPH</name>
<comment type="caution">
    <text evidence="1">The sequence shown here is derived from an EMBL/GenBank/DDBJ whole genome shotgun (WGS) entry which is preliminary data.</text>
</comment>
<dbReference type="CDD" id="cd08916">
    <property type="entry name" value="TrHb3_P"/>
    <property type="match status" value="1"/>
</dbReference>
<dbReference type="InterPro" id="IPR009050">
    <property type="entry name" value="Globin-like_sf"/>
</dbReference>
<evidence type="ECO:0000313" key="1">
    <source>
        <dbReference type="EMBL" id="NBN79030.1"/>
    </source>
</evidence>